<accession>A0AA39GT44</accession>
<feature type="region of interest" description="Disordered" evidence="1">
    <location>
        <begin position="48"/>
        <end position="107"/>
    </location>
</feature>
<keyword evidence="3" id="KW-1185">Reference proteome</keyword>
<sequence length="141" mass="15209">MYYSLTTQTCTAVRHAFRLHRAHQRLFSNTPILRISSTGNLDRMSANELAPELAKAETEKTGTGPVAGGPAATAQSIKDSQGNLEDTVHEDASKAPEELPNEDAAKLQSWEDRIYSFGTLGTDTNVSAVQSEADNNASSQQ</sequence>
<feature type="compositionally biased region" description="Low complexity" evidence="1">
    <location>
        <begin position="61"/>
        <end position="74"/>
    </location>
</feature>
<dbReference type="EMBL" id="JAPDFR010000001">
    <property type="protein sequence ID" value="KAK0392019.1"/>
    <property type="molecule type" value="Genomic_DNA"/>
</dbReference>
<reference evidence="2" key="1">
    <citation type="submission" date="2022-10" db="EMBL/GenBank/DDBJ databases">
        <title>Determination and structural analysis of whole genome sequence of Sarocladium strictum F4-1.</title>
        <authorList>
            <person name="Hu L."/>
            <person name="Jiang Y."/>
        </authorList>
    </citation>
    <scope>NUCLEOTIDE SEQUENCE</scope>
    <source>
        <strain evidence="2">F4-1</strain>
    </source>
</reference>
<evidence type="ECO:0000313" key="2">
    <source>
        <dbReference type="EMBL" id="KAK0392019.1"/>
    </source>
</evidence>
<evidence type="ECO:0000256" key="1">
    <source>
        <dbReference type="SAM" id="MobiDB-lite"/>
    </source>
</evidence>
<name>A0AA39GT44_SARSR</name>
<feature type="compositionally biased region" description="Basic and acidic residues" evidence="1">
    <location>
        <begin position="86"/>
        <end position="107"/>
    </location>
</feature>
<evidence type="ECO:0000313" key="3">
    <source>
        <dbReference type="Proteomes" id="UP001175261"/>
    </source>
</evidence>
<proteinExistence type="predicted"/>
<dbReference type="AlphaFoldDB" id="A0AA39GT44"/>
<dbReference type="Proteomes" id="UP001175261">
    <property type="component" value="Unassembled WGS sequence"/>
</dbReference>
<protein>
    <submittedName>
        <fullName evidence="2">Uncharacterized protein</fullName>
    </submittedName>
</protein>
<organism evidence="2 3">
    <name type="scientific">Sarocladium strictum</name>
    <name type="common">Black bundle disease fungus</name>
    <name type="synonym">Acremonium strictum</name>
    <dbReference type="NCBI Taxonomy" id="5046"/>
    <lineage>
        <taxon>Eukaryota</taxon>
        <taxon>Fungi</taxon>
        <taxon>Dikarya</taxon>
        <taxon>Ascomycota</taxon>
        <taxon>Pezizomycotina</taxon>
        <taxon>Sordariomycetes</taxon>
        <taxon>Hypocreomycetidae</taxon>
        <taxon>Hypocreales</taxon>
        <taxon>Sarocladiaceae</taxon>
        <taxon>Sarocladium</taxon>
    </lineage>
</organism>
<comment type="caution">
    <text evidence="2">The sequence shown here is derived from an EMBL/GenBank/DDBJ whole genome shotgun (WGS) entry which is preliminary data.</text>
</comment>
<feature type="compositionally biased region" description="Polar residues" evidence="1">
    <location>
        <begin position="75"/>
        <end position="84"/>
    </location>
</feature>
<gene>
    <name evidence="2" type="ORF">NLU13_1517</name>
</gene>